<dbReference type="SFLD" id="SFLDS00003">
    <property type="entry name" value="Haloacid_Dehalogenase"/>
    <property type="match status" value="1"/>
</dbReference>
<dbReference type="InterPro" id="IPR051400">
    <property type="entry name" value="HAD-like_hydrolase"/>
</dbReference>
<dbReference type="NCBIfam" id="TIGR01509">
    <property type="entry name" value="HAD-SF-IA-v3"/>
    <property type="match status" value="1"/>
</dbReference>
<keyword evidence="2" id="KW-0479">Metal-binding</keyword>
<dbReference type="PRINTS" id="PR00413">
    <property type="entry name" value="HADHALOGNASE"/>
</dbReference>
<dbReference type="SUPFAM" id="SSF56784">
    <property type="entry name" value="HAD-like"/>
    <property type="match status" value="1"/>
</dbReference>
<sequence>MTMRIKAVLFDLDGTLLDRDKSLALFIEDQYDRYPELHNVQKNDFTQRFIELDQHGYVWKDRVYQQLLDEFAIGSISWEELLEDYLHSFQKHCVGFPNLVVMLSSLKSHEIKIALISNGYGQFQYDNFKALGISHFFDEVLISEWEGLRKPDPAIFHRALSKLGVKAEDSLFVGDHPDSDIRASRAVGMKAVWKQNPFFSHDVVADGVIQDLKELISFV</sequence>
<dbReference type="InterPro" id="IPR041492">
    <property type="entry name" value="HAD_2"/>
</dbReference>
<dbReference type="NCBIfam" id="TIGR01549">
    <property type="entry name" value="HAD-SF-IA-v1"/>
    <property type="match status" value="1"/>
</dbReference>
<dbReference type="InterPro" id="IPR006439">
    <property type="entry name" value="HAD-SF_hydro_IA"/>
</dbReference>
<dbReference type="InterPro" id="IPR023214">
    <property type="entry name" value="HAD_sf"/>
</dbReference>
<dbReference type="EMBL" id="FOMT01000005">
    <property type="protein sequence ID" value="SFE96712.1"/>
    <property type="molecule type" value="Genomic_DNA"/>
</dbReference>
<keyword evidence="3 5" id="KW-0378">Hydrolase</keyword>
<organism evidence="5 6">
    <name type="scientific">Paenibacillus catalpae</name>
    <dbReference type="NCBI Taxonomy" id="1045775"/>
    <lineage>
        <taxon>Bacteria</taxon>
        <taxon>Bacillati</taxon>
        <taxon>Bacillota</taxon>
        <taxon>Bacilli</taxon>
        <taxon>Bacillales</taxon>
        <taxon>Paenibacillaceae</taxon>
        <taxon>Paenibacillus</taxon>
    </lineage>
</organism>
<evidence type="ECO:0000256" key="2">
    <source>
        <dbReference type="ARBA" id="ARBA00022723"/>
    </source>
</evidence>
<proteinExistence type="predicted"/>
<dbReference type="SFLD" id="SFLDG01129">
    <property type="entry name" value="C1.5:_HAD__Beta-PGM__Phosphata"/>
    <property type="match status" value="1"/>
</dbReference>
<keyword evidence="6" id="KW-1185">Reference proteome</keyword>
<keyword evidence="4" id="KW-0460">Magnesium</keyword>
<dbReference type="Pfam" id="PF13419">
    <property type="entry name" value="HAD_2"/>
    <property type="match status" value="1"/>
</dbReference>
<evidence type="ECO:0000256" key="1">
    <source>
        <dbReference type="ARBA" id="ARBA00001946"/>
    </source>
</evidence>
<protein>
    <submittedName>
        <fullName evidence="5">Putative hydrolase of the HAD superfamily</fullName>
    </submittedName>
</protein>
<dbReference type="Proteomes" id="UP000198855">
    <property type="component" value="Unassembled WGS sequence"/>
</dbReference>
<dbReference type="AlphaFoldDB" id="A0A1I2EUE9"/>
<dbReference type="PANTHER" id="PTHR46470:SF2">
    <property type="entry name" value="GLYCERALDEHYDE 3-PHOSPHATE PHOSPHATASE"/>
    <property type="match status" value="1"/>
</dbReference>
<evidence type="ECO:0000313" key="5">
    <source>
        <dbReference type="EMBL" id="SFE96712.1"/>
    </source>
</evidence>
<evidence type="ECO:0000256" key="3">
    <source>
        <dbReference type="ARBA" id="ARBA00022801"/>
    </source>
</evidence>
<dbReference type="GO" id="GO:0046872">
    <property type="term" value="F:metal ion binding"/>
    <property type="evidence" value="ECO:0007669"/>
    <property type="project" value="UniProtKB-KW"/>
</dbReference>
<evidence type="ECO:0000313" key="6">
    <source>
        <dbReference type="Proteomes" id="UP000198855"/>
    </source>
</evidence>
<reference evidence="6" key="1">
    <citation type="submission" date="2016-10" db="EMBL/GenBank/DDBJ databases">
        <authorList>
            <person name="Varghese N."/>
            <person name="Submissions S."/>
        </authorList>
    </citation>
    <scope>NUCLEOTIDE SEQUENCE [LARGE SCALE GENOMIC DNA]</scope>
    <source>
        <strain evidence="6">CGMCC 1.10784</strain>
    </source>
</reference>
<gene>
    <name evidence="5" type="ORF">SAMN05216378_4530</name>
</gene>
<accession>A0A1I2EUE9</accession>
<evidence type="ECO:0000256" key="4">
    <source>
        <dbReference type="ARBA" id="ARBA00022842"/>
    </source>
</evidence>
<comment type="cofactor">
    <cofactor evidence="1">
        <name>Mg(2+)</name>
        <dbReference type="ChEBI" id="CHEBI:18420"/>
    </cofactor>
</comment>
<dbReference type="GO" id="GO:0016791">
    <property type="term" value="F:phosphatase activity"/>
    <property type="evidence" value="ECO:0007669"/>
    <property type="project" value="TreeGrafter"/>
</dbReference>
<name>A0A1I2EUE9_9BACL</name>
<dbReference type="Gene3D" id="3.40.50.1000">
    <property type="entry name" value="HAD superfamily/HAD-like"/>
    <property type="match status" value="1"/>
</dbReference>
<dbReference type="InterPro" id="IPR036412">
    <property type="entry name" value="HAD-like_sf"/>
</dbReference>
<dbReference type="Gene3D" id="1.10.150.520">
    <property type="match status" value="1"/>
</dbReference>
<dbReference type="STRING" id="1045775.SAMN05216378_4530"/>
<dbReference type="GO" id="GO:0044281">
    <property type="term" value="P:small molecule metabolic process"/>
    <property type="evidence" value="ECO:0007669"/>
    <property type="project" value="UniProtKB-ARBA"/>
</dbReference>
<dbReference type="PANTHER" id="PTHR46470">
    <property type="entry name" value="N-ACYLNEURAMINATE-9-PHOSPHATASE"/>
    <property type="match status" value="1"/>
</dbReference>